<dbReference type="Proteomes" id="UP000076532">
    <property type="component" value="Unassembled WGS sequence"/>
</dbReference>
<organism evidence="13 14">
    <name type="scientific">Athelia psychrophila</name>
    <dbReference type="NCBI Taxonomy" id="1759441"/>
    <lineage>
        <taxon>Eukaryota</taxon>
        <taxon>Fungi</taxon>
        <taxon>Dikarya</taxon>
        <taxon>Basidiomycota</taxon>
        <taxon>Agaricomycotina</taxon>
        <taxon>Agaricomycetes</taxon>
        <taxon>Agaricomycetidae</taxon>
        <taxon>Atheliales</taxon>
        <taxon>Atheliaceae</taxon>
        <taxon>Athelia</taxon>
    </lineage>
</organism>
<dbReference type="PROSITE" id="PS50157">
    <property type="entry name" value="ZINC_FINGER_C2H2_2"/>
    <property type="match status" value="2"/>
</dbReference>
<evidence type="ECO:0000256" key="2">
    <source>
        <dbReference type="ARBA" id="ARBA00006991"/>
    </source>
</evidence>
<gene>
    <name evidence="13" type="ORF">FIBSPDRAFT_720186</name>
</gene>
<protein>
    <recommendedName>
        <fullName evidence="12">C2H2-type domain-containing protein</fullName>
    </recommendedName>
</protein>
<evidence type="ECO:0000313" key="13">
    <source>
        <dbReference type="EMBL" id="KZP33790.1"/>
    </source>
</evidence>
<dbReference type="GO" id="GO:0008270">
    <property type="term" value="F:zinc ion binding"/>
    <property type="evidence" value="ECO:0007669"/>
    <property type="project" value="UniProtKB-KW"/>
</dbReference>
<dbReference type="InterPro" id="IPR036236">
    <property type="entry name" value="Znf_C2H2_sf"/>
</dbReference>
<keyword evidence="5 10" id="KW-0863">Zinc-finger</keyword>
<evidence type="ECO:0000256" key="10">
    <source>
        <dbReference type="PROSITE-ProRule" id="PRU00042"/>
    </source>
</evidence>
<dbReference type="AlphaFoldDB" id="A0A166WIG8"/>
<dbReference type="InterPro" id="IPR013087">
    <property type="entry name" value="Znf_C2H2_type"/>
</dbReference>
<keyword evidence="3" id="KW-0479">Metal-binding</keyword>
<dbReference type="SUPFAM" id="SSF57667">
    <property type="entry name" value="beta-beta-alpha zinc fingers"/>
    <property type="match status" value="1"/>
</dbReference>
<evidence type="ECO:0000256" key="3">
    <source>
        <dbReference type="ARBA" id="ARBA00022723"/>
    </source>
</evidence>
<dbReference type="GO" id="GO:0000785">
    <property type="term" value="C:chromatin"/>
    <property type="evidence" value="ECO:0007669"/>
    <property type="project" value="TreeGrafter"/>
</dbReference>
<evidence type="ECO:0000256" key="4">
    <source>
        <dbReference type="ARBA" id="ARBA00022737"/>
    </source>
</evidence>
<dbReference type="OrthoDB" id="6077919at2759"/>
<keyword evidence="6" id="KW-0862">Zinc</keyword>
<dbReference type="PANTHER" id="PTHR14003:SF19">
    <property type="entry name" value="YY2 TRANSCRIPTION FACTOR"/>
    <property type="match status" value="1"/>
</dbReference>
<dbReference type="FunFam" id="3.30.160.60:FF:000761">
    <property type="entry name" value="Zinc finger protein 449"/>
    <property type="match status" value="1"/>
</dbReference>
<keyword evidence="8" id="KW-0804">Transcription</keyword>
<feature type="compositionally biased region" description="Low complexity" evidence="11">
    <location>
        <begin position="152"/>
        <end position="161"/>
    </location>
</feature>
<dbReference type="EMBL" id="KV417481">
    <property type="protein sequence ID" value="KZP33790.1"/>
    <property type="molecule type" value="Genomic_DNA"/>
</dbReference>
<dbReference type="PROSITE" id="PS00028">
    <property type="entry name" value="ZINC_FINGER_C2H2_1"/>
    <property type="match status" value="2"/>
</dbReference>
<keyword evidence="14" id="KW-1185">Reference proteome</keyword>
<evidence type="ECO:0000256" key="11">
    <source>
        <dbReference type="SAM" id="MobiDB-lite"/>
    </source>
</evidence>
<dbReference type="SMART" id="SM00355">
    <property type="entry name" value="ZnF_C2H2"/>
    <property type="match status" value="2"/>
</dbReference>
<sequence>MVPPHRCSLTSNSPTRTLRKNKMHTCKVCQKQFPRPSGLNTHMNTHTGDRPHRCEEPGCDKRFTVLSNMRRHMKSHGYERPSQSNPNLSSTGIEFEEPVVGVDHQIAGGIPPLLRWVSSQSGPTTRQSDGWVASGHESPPRSETSPGGGPSSGIHPAGPSSTKLEEHGYLYQRPRVGLFASDGLLFPDLCSNISGSNIRYTPDFCGCWPF</sequence>
<feature type="domain" description="C2H2-type" evidence="12">
    <location>
        <begin position="52"/>
        <end position="81"/>
    </location>
</feature>
<name>A0A166WIG8_9AGAM</name>
<evidence type="ECO:0000256" key="8">
    <source>
        <dbReference type="ARBA" id="ARBA00023163"/>
    </source>
</evidence>
<evidence type="ECO:0000256" key="9">
    <source>
        <dbReference type="ARBA" id="ARBA00023242"/>
    </source>
</evidence>
<evidence type="ECO:0000256" key="5">
    <source>
        <dbReference type="ARBA" id="ARBA00022771"/>
    </source>
</evidence>
<feature type="domain" description="C2H2-type" evidence="12">
    <location>
        <begin position="24"/>
        <end position="51"/>
    </location>
</feature>
<dbReference type="Pfam" id="PF00096">
    <property type="entry name" value="zf-C2H2"/>
    <property type="match status" value="2"/>
</dbReference>
<evidence type="ECO:0000256" key="6">
    <source>
        <dbReference type="ARBA" id="ARBA00022833"/>
    </source>
</evidence>
<evidence type="ECO:0000259" key="12">
    <source>
        <dbReference type="PROSITE" id="PS50157"/>
    </source>
</evidence>
<evidence type="ECO:0000313" key="14">
    <source>
        <dbReference type="Proteomes" id="UP000076532"/>
    </source>
</evidence>
<dbReference type="STRING" id="436010.A0A166WIG8"/>
<feature type="region of interest" description="Disordered" evidence="11">
    <location>
        <begin position="117"/>
        <end position="163"/>
    </location>
</feature>
<dbReference type="GO" id="GO:0000978">
    <property type="term" value="F:RNA polymerase II cis-regulatory region sequence-specific DNA binding"/>
    <property type="evidence" value="ECO:0007669"/>
    <property type="project" value="TreeGrafter"/>
</dbReference>
<dbReference type="GO" id="GO:0000981">
    <property type="term" value="F:DNA-binding transcription factor activity, RNA polymerase II-specific"/>
    <property type="evidence" value="ECO:0007669"/>
    <property type="project" value="TreeGrafter"/>
</dbReference>
<dbReference type="FunFam" id="3.30.160.60:FF:001102">
    <property type="entry name" value="Transcription factor IIIA"/>
    <property type="match status" value="1"/>
</dbReference>
<reference evidence="13 14" key="1">
    <citation type="journal article" date="2016" name="Mol. Biol. Evol.">
        <title>Comparative Genomics of Early-Diverging Mushroom-Forming Fungi Provides Insights into the Origins of Lignocellulose Decay Capabilities.</title>
        <authorList>
            <person name="Nagy L.G."/>
            <person name="Riley R."/>
            <person name="Tritt A."/>
            <person name="Adam C."/>
            <person name="Daum C."/>
            <person name="Floudas D."/>
            <person name="Sun H."/>
            <person name="Yadav J.S."/>
            <person name="Pangilinan J."/>
            <person name="Larsson K.H."/>
            <person name="Matsuura K."/>
            <person name="Barry K."/>
            <person name="Labutti K."/>
            <person name="Kuo R."/>
            <person name="Ohm R.A."/>
            <person name="Bhattacharya S.S."/>
            <person name="Shirouzu T."/>
            <person name="Yoshinaga Y."/>
            <person name="Martin F.M."/>
            <person name="Grigoriev I.V."/>
            <person name="Hibbett D.S."/>
        </authorList>
    </citation>
    <scope>NUCLEOTIDE SEQUENCE [LARGE SCALE GENOMIC DNA]</scope>
    <source>
        <strain evidence="13 14">CBS 109695</strain>
    </source>
</reference>
<proteinExistence type="inferred from homology"/>
<keyword evidence="7" id="KW-0805">Transcription regulation</keyword>
<dbReference type="PANTHER" id="PTHR14003">
    <property type="entry name" value="TRANSCRIPTIONAL REPRESSOR PROTEIN YY"/>
    <property type="match status" value="1"/>
</dbReference>
<accession>A0A166WIG8</accession>
<keyword evidence="4" id="KW-0677">Repeat</keyword>
<evidence type="ECO:0000256" key="7">
    <source>
        <dbReference type="ARBA" id="ARBA00023015"/>
    </source>
</evidence>
<keyword evidence="9" id="KW-0539">Nucleus</keyword>
<dbReference type="GO" id="GO:0005667">
    <property type="term" value="C:transcription regulator complex"/>
    <property type="evidence" value="ECO:0007669"/>
    <property type="project" value="TreeGrafter"/>
</dbReference>
<evidence type="ECO:0000256" key="1">
    <source>
        <dbReference type="ARBA" id="ARBA00004123"/>
    </source>
</evidence>
<comment type="subcellular location">
    <subcellularLocation>
        <location evidence="1">Nucleus</location>
    </subcellularLocation>
</comment>
<feature type="compositionally biased region" description="Polar residues" evidence="11">
    <location>
        <begin position="117"/>
        <end position="128"/>
    </location>
</feature>
<dbReference type="GO" id="GO:0031519">
    <property type="term" value="C:PcG protein complex"/>
    <property type="evidence" value="ECO:0007669"/>
    <property type="project" value="TreeGrafter"/>
</dbReference>
<dbReference type="Gene3D" id="3.30.160.60">
    <property type="entry name" value="Classic Zinc Finger"/>
    <property type="match status" value="2"/>
</dbReference>
<comment type="similarity">
    <text evidence="2">Belongs to the krueppel C2H2-type zinc-finger protein family.</text>
</comment>